<dbReference type="SUPFAM" id="SSF48498">
    <property type="entry name" value="Tetracyclin repressor-like, C-terminal domain"/>
    <property type="match status" value="1"/>
</dbReference>
<dbReference type="InterPro" id="IPR009057">
    <property type="entry name" value="Homeodomain-like_sf"/>
</dbReference>
<dbReference type="PANTHER" id="PTHR30055">
    <property type="entry name" value="HTH-TYPE TRANSCRIPTIONAL REGULATOR RUTR"/>
    <property type="match status" value="1"/>
</dbReference>
<dbReference type="InterPro" id="IPR001647">
    <property type="entry name" value="HTH_TetR"/>
</dbReference>
<evidence type="ECO:0000259" key="5">
    <source>
        <dbReference type="PROSITE" id="PS50977"/>
    </source>
</evidence>
<protein>
    <submittedName>
        <fullName evidence="6">TetR family transcriptional regulator</fullName>
    </submittedName>
</protein>
<dbReference type="SUPFAM" id="SSF46689">
    <property type="entry name" value="Homeodomain-like"/>
    <property type="match status" value="1"/>
</dbReference>
<reference evidence="6" key="1">
    <citation type="submission" date="2023-07" db="EMBL/GenBank/DDBJ databases">
        <authorList>
            <person name="Kim M."/>
        </authorList>
    </citation>
    <scope>NUCLEOTIDE SEQUENCE</scope>
    <source>
        <strain evidence="6">BIUV-7</strain>
    </source>
</reference>
<dbReference type="PROSITE" id="PS50977">
    <property type="entry name" value="HTH_TETR_2"/>
    <property type="match status" value="1"/>
</dbReference>
<dbReference type="Pfam" id="PF17920">
    <property type="entry name" value="TetR_C_16"/>
    <property type="match status" value="1"/>
</dbReference>
<name>A0ABT8YCH0_9SPHN</name>
<gene>
    <name evidence="6" type="ORF">Q4F19_13455</name>
</gene>
<accession>A0ABT8YCH0</accession>
<dbReference type="InterPro" id="IPR050109">
    <property type="entry name" value="HTH-type_TetR-like_transc_reg"/>
</dbReference>
<keyword evidence="1" id="KW-0805">Transcription regulation</keyword>
<dbReference type="RefSeq" id="WP_303543377.1">
    <property type="nucleotide sequence ID" value="NZ_JAUOTP010000005.1"/>
</dbReference>
<evidence type="ECO:0000313" key="7">
    <source>
        <dbReference type="Proteomes" id="UP001169764"/>
    </source>
</evidence>
<dbReference type="InterPro" id="IPR041678">
    <property type="entry name" value="TetR_C_16"/>
</dbReference>
<feature type="domain" description="HTH tetR-type" evidence="5">
    <location>
        <begin position="40"/>
        <end position="100"/>
    </location>
</feature>
<dbReference type="Gene3D" id="1.10.357.10">
    <property type="entry name" value="Tetracycline Repressor, domain 2"/>
    <property type="match status" value="1"/>
</dbReference>
<evidence type="ECO:0000256" key="2">
    <source>
        <dbReference type="ARBA" id="ARBA00023125"/>
    </source>
</evidence>
<dbReference type="Proteomes" id="UP001169764">
    <property type="component" value="Unassembled WGS sequence"/>
</dbReference>
<dbReference type="EMBL" id="JAUOTP010000005">
    <property type="protein sequence ID" value="MDO6415394.1"/>
    <property type="molecule type" value="Genomic_DNA"/>
</dbReference>
<evidence type="ECO:0000313" key="6">
    <source>
        <dbReference type="EMBL" id="MDO6415394.1"/>
    </source>
</evidence>
<organism evidence="6 7">
    <name type="scientific">Sphingomonas natans</name>
    <dbReference type="NCBI Taxonomy" id="3063330"/>
    <lineage>
        <taxon>Bacteria</taxon>
        <taxon>Pseudomonadati</taxon>
        <taxon>Pseudomonadota</taxon>
        <taxon>Alphaproteobacteria</taxon>
        <taxon>Sphingomonadales</taxon>
        <taxon>Sphingomonadaceae</taxon>
        <taxon>Sphingomonas</taxon>
    </lineage>
</organism>
<evidence type="ECO:0000256" key="1">
    <source>
        <dbReference type="ARBA" id="ARBA00023015"/>
    </source>
</evidence>
<keyword evidence="7" id="KW-1185">Reference proteome</keyword>
<sequence>MLHDKIDKQQRLLFMKWNRGAPMSTLVVKSVPRRARRSADAKREEVVRVALSIFSRAGYDAVGLREIAAAAEIDAAMIVRLFGSKAGLFTAVISQAFGDEPLLDSPIDELGALLAAYLTAPREPEREETEPNDLLLLLRSAASVTAAPLLSVALHEKFIGGLAKHFTGPDREVRAALIAAQVLGFATLRFALGSELFENGPQDRTRQLLAAAIQSVIEG</sequence>
<comment type="caution">
    <text evidence="6">The sequence shown here is derived from an EMBL/GenBank/DDBJ whole genome shotgun (WGS) entry which is preliminary data.</text>
</comment>
<proteinExistence type="predicted"/>
<feature type="DNA-binding region" description="H-T-H motif" evidence="4">
    <location>
        <begin position="63"/>
        <end position="82"/>
    </location>
</feature>
<keyword evidence="2 4" id="KW-0238">DNA-binding</keyword>
<keyword evidence="3" id="KW-0804">Transcription</keyword>
<evidence type="ECO:0000256" key="4">
    <source>
        <dbReference type="PROSITE-ProRule" id="PRU00335"/>
    </source>
</evidence>
<dbReference type="PANTHER" id="PTHR30055:SF234">
    <property type="entry name" value="HTH-TYPE TRANSCRIPTIONAL REGULATOR BETI"/>
    <property type="match status" value="1"/>
</dbReference>
<dbReference type="InterPro" id="IPR036271">
    <property type="entry name" value="Tet_transcr_reg_TetR-rel_C_sf"/>
</dbReference>
<dbReference type="Pfam" id="PF00440">
    <property type="entry name" value="TetR_N"/>
    <property type="match status" value="1"/>
</dbReference>
<evidence type="ECO:0000256" key="3">
    <source>
        <dbReference type="ARBA" id="ARBA00023163"/>
    </source>
</evidence>